<keyword evidence="3" id="KW-1185">Reference proteome</keyword>
<feature type="compositionally biased region" description="Basic and acidic residues" evidence="1">
    <location>
        <begin position="71"/>
        <end position="85"/>
    </location>
</feature>
<feature type="compositionally biased region" description="Basic residues" evidence="1">
    <location>
        <begin position="13"/>
        <end position="23"/>
    </location>
</feature>
<evidence type="ECO:0000313" key="3">
    <source>
        <dbReference type="Proteomes" id="UP000053105"/>
    </source>
</evidence>
<dbReference type="Proteomes" id="UP000053105">
    <property type="component" value="Unassembled WGS sequence"/>
</dbReference>
<protein>
    <submittedName>
        <fullName evidence="2">Uncharacterized protein</fullName>
    </submittedName>
</protein>
<sequence length="196" mass="22644">MCLAYARLCRPEKRKKERRKKAKTGNDVGGESRKNKEYQLKAERDTIEAYGSFSANWRFGSSGAEIRWKTKERAEGEKDRKEARVPAKHQSRASKAHAQKRDKSLLDKLTTIFNDHKLARGFERLAIVIVVCVKNRYIARDVLDYADDRITTYLHKRFSEPSVVSVVYQIINLSCGRFMELENSLWGIANFIAAEK</sequence>
<feature type="region of interest" description="Disordered" evidence="1">
    <location>
        <begin position="13"/>
        <end position="39"/>
    </location>
</feature>
<dbReference type="AlphaFoldDB" id="A0A0N0U5N9"/>
<evidence type="ECO:0000313" key="2">
    <source>
        <dbReference type="EMBL" id="KOX75524.1"/>
    </source>
</evidence>
<gene>
    <name evidence="2" type="ORF">WN51_12268</name>
</gene>
<feature type="compositionally biased region" description="Basic and acidic residues" evidence="1">
    <location>
        <begin position="30"/>
        <end position="39"/>
    </location>
</feature>
<accession>A0A0N0U5N9</accession>
<reference evidence="2 3" key="1">
    <citation type="submission" date="2015-07" db="EMBL/GenBank/DDBJ databases">
        <title>The genome of Melipona quadrifasciata.</title>
        <authorList>
            <person name="Pan H."/>
            <person name="Kapheim K."/>
        </authorList>
    </citation>
    <scope>NUCLEOTIDE SEQUENCE [LARGE SCALE GENOMIC DNA]</scope>
    <source>
        <strain evidence="2">0111107301</strain>
        <tissue evidence="2">Whole body</tissue>
    </source>
</reference>
<name>A0A0N0U5N9_9HYME</name>
<evidence type="ECO:0000256" key="1">
    <source>
        <dbReference type="SAM" id="MobiDB-lite"/>
    </source>
</evidence>
<organism evidence="2 3">
    <name type="scientific">Melipona quadrifasciata</name>
    <dbReference type="NCBI Taxonomy" id="166423"/>
    <lineage>
        <taxon>Eukaryota</taxon>
        <taxon>Metazoa</taxon>
        <taxon>Ecdysozoa</taxon>
        <taxon>Arthropoda</taxon>
        <taxon>Hexapoda</taxon>
        <taxon>Insecta</taxon>
        <taxon>Pterygota</taxon>
        <taxon>Neoptera</taxon>
        <taxon>Endopterygota</taxon>
        <taxon>Hymenoptera</taxon>
        <taxon>Apocrita</taxon>
        <taxon>Aculeata</taxon>
        <taxon>Apoidea</taxon>
        <taxon>Anthophila</taxon>
        <taxon>Apidae</taxon>
        <taxon>Melipona</taxon>
    </lineage>
</organism>
<feature type="region of interest" description="Disordered" evidence="1">
    <location>
        <begin position="71"/>
        <end position="101"/>
    </location>
</feature>
<dbReference type="EMBL" id="KQ435762">
    <property type="protein sequence ID" value="KOX75524.1"/>
    <property type="molecule type" value="Genomic_DNA"/>
</dbReference>
<proteinExistence type="predicted"/>
<feature type="compositionally biased region" description="Basic residues" evidence="1">
    <location>
        <begin position="86"/>
        <end position="98"/>
    </location>
</feature>